<evidence type="ECO:0000259" key="2">
    <source>
        <dbReference type="Pfam" id="PF16401"/>
    </source>
</evidence>
<proteinExistence type="predicted"/>
<feature type="transmembrane region" description="Helical" evidence="1">
    <location>
        <begin position="103"/>
        <end position="120"/>
    </location>
</feature>
<feature type="transmembrane region" description="Helical" evidence="1">
    <location>
        <begin position="206"/>
        <end position="226"/>
    </location>
</feature>
<feature type="transmembrane region" description="Helical" evidence="1">
    <location>
        <begin position="60"/>
        <end position="82"/>
    </location>
</feature>
<evidence type="ECO:0000313" key="4">
    <source>
        <dbReference type="Proteomes" id="UP001176806"/>
    </source>
</evidence>
<accession>A0ABT8WMI2</accession>
<feature type="transmembrane region" description="Helical" evidence="1">
    <location>
        <begin position="271"/>
        <end position="290"/>
    </location>
</feature>
<feature type="transmembrane region" description="Helical" evidence="1">
    <location>
        <begin position="238"/>
        <end position="259"/>
    </location>
</feature>
<dbReference type="PANTHER" id="PTHR31061">
    <property type="entry name" value="LD22376P"/>
    <property type="match status" value="1"/>
</dbReference>
<reference evidence="3" key="1">
    <citation type="submission" date="2023-07" db="EMBL/GenBank/DDBJ databases">
        <title>Two novel species in the genus Flavivirga.</title>
        <authorList>
            <person name="Kwon K."/>
        </authorList>
    </citation>
    <scope>NUCLEOTIDE SEQUENCE</scope>
    <source>
        <strain evidence="3">KACC 14158</strain>
    </source>
</reference>
<dbReference type="EMBL" id="JAUOEL010000003">
    <property type="protein sequence ID" value="MDO5974362.1"/>
    <property type="molecule type" value="Genomic_DNA"/>
</dbReference>
<keyword evidence="1" id="KW-0812">Transmembrane</keyword>
<dbReference type="PANTHER" id="PTHR31061:SF24">
    <property type="entry name" value="LD22376P"/>
    <property type="match status" value="1"/>
</dbReference>
<dbReference type="RefSeq" id="WP_303301504.1">
    <property type="nucleotide sequence ID" value="NZ_BAABDA010000050.1"/>
</dbReference>
<comment type="caution">
    <text evidence="3">The sequence shown here is derived from an EMBL/GenBank/DDBJ whole genome shotgun (WGS) entry which is preliminary data.</text>
</comment>
<organism evidence="3 4">
    <name type="scientific">Flavivirga jejuensis</name>
    <dbReference type="NCBI Taxonomy" id="870487"/>
    <lineage>
        <taxon>Bacteria</taxon>
        <taxon>Pseudomonadati</taxon>
        <taxon>Bacteroidota</taxon>
        <taxon>Flavobacteriia</taxon>
        <taxon>Flavobacteriales</taxon>
        <taxon>Flavobacteriaceae</taxon>
        <taxon>Flavivirga</taxon>
    </lineage>
</organism>
<feature type="transmembrane region" description="Helical" evidence="1">
    <location>
        <begin position="339"/>
        <end position="359"/>
    </location>
</feature>
<dbReference type="InterPro" id="IPR032176">
    <property type="entry name" value="DUF5009"/>
</dbReference>
<sequence length="368" mass="41958">MNKTITKTNNRLMSIDVLRGFDMLMIIFADRFFADLHEGSQTAFTNTLATQFSHPEWFGFHFYDIVMPLFLFVVGVVIPFSMERRVQEIDNKAKLYPHLIKRFIILFVLGWIVQGNLLHLDINEFQIFSNTLQAIAVGYFFSCVVYIHLSKKARYMLFAVCLIIYALLLEFAGVPGSGNSELLPDKNIAIYIDRFVFGDFDDGYQYTWLLSGLGFIATTLSGLFAGEVLRSKLPREKVAQNLVLIGIAAVVLGLILNIWHPIVKKLWNSSFVLVSSGICFLLLAIFYWIIDVKGYVKWGIPLKVIGINAITAYMISHVINFPEIAKELLFGFEQYLGAYYNAFATAGGFGIIYLLLWYMNKNKTYIKI</sequence>
<feature type="transmembrane region" description="Helical" evidence="1">
    <location>
        <begin position="302"/>
        <end position="319"/>
    </location>
</feature>
<keyword evidence="1" id="KW-1133">Transmembrane helix</keyword>
<gene>
    <name evidence="3" type="ORF">Q4Q40_09220</name>
</gene>
<dbReference type="Proteomes" id="UP001176806">
    <property type="component" value="Unassembled WGS sequence"/>
</dbReference>
<feature type="transmembrane region" description="Helical" evidence="1">
    <location>
        <begin position="12"/>
        <end position="29"/>
    </location>
</feature>
<dbReference type="Pfam" id="PF16401">
    <property type="entry name" value="DUF5009"/>
    <property type="match status" value="1"/>
</dbReference>
<feature type="domain" description="DUF5009" evidence="2">
    <location>
        <begin position="13"/>
        <end position="109"/>
    </location>
</feature>
<protein>
    <submittedName>
        <fullName evidence="3">DUF5009 domain-containing protein</fullName>
    </submittedName>
</protein>
<keyword evidence="1" id="KW-0472">Membrane</keyword>
<feature type="transmembrane region" description="Helical" evidence="1">
    <location>
        <begin position="156"/>
        <end position="174"/>
    </location>
</feature>
<evidence type="ECO:0000256" key="1">
    <source>
        <dbReference type="SAM" id="Phobius"/>
    </source>
</evidence>
<name>A0ABT8WMI2_9FLAO</name>
<keyword evidence="4" id="KW-1185">Reference proteome</keyword>
<feature type="transmembrane region" description="Helical" evidence="1">
    <location>
        <begin position="132"/>
        <end position="149"/>
    </location>
</feature>
<evidence type="ECO:0000313" key="3">
    <source>
        <dbReference type="EMBL" id="MDO5974362.1"/>
    </source>
</evidence>